<dbReference type="Gene3D" id="3.30.1360.40">
    <property type="match status" value="1"/>
</dbReference>
<dbReference type="AlphaFoldDB" id="A0A6N0I3C0"/>
<dbReference type="Pfam" id="PF02682">
    <property type="entry name" value="CT_C_D"/>
    <property type="match status" value="1"/>
</dbReference>
<evidence type="ECO:0000313" key="6">
    <source>
        <dbReference type="Proteomes" id="UP000509636"/>
    </source>
</evidence>
<dbReference type="Gene3D" id="2.40.100.10">
    <property type="entry name" value="Cyclophilin-like"/>
    <property type="match status" value="1"/>
</dbReference>
<dbReference type="Proteomes" id="UP000509636">
    <property type="component" value="Chromosome"/>
</dbReference>
<accession>A0A6N0I3C0</accession>
<evidence type="ECO:0000259" key="4">
    <source>
        <dbReference type="SMART" id="SM00796"/>
    </source>
</evidence>
<sequence length="234" mass="26908">MKIYSQGDQAIIIDIEQEVAEDVTKNLVAVRTHLLNKDLPFITDIVPTESSMIICYDARDMIKHYNISSPFQYMKALVNSIQIELEHIENKQTACHFHNIPVVYGDQFGPDLEALLKYYRLSKEEFIQLHSKSHYFVSMMGYSPGFPYLTGMNEKLYVNHTSQKKKRVPAGSVIIEGKKCGIVTTDTYNDWLVIGYTPIKLFSPERDHFNLLKLGDNVLFHPKNPNDTELGDFK</sequence>
<evidence type="ECO:0000256" key="2">
    <source>
        <dbReference type="ARBA" id="ARBA00022801"/>
    </source>
</evidence>
<dbReference type="InterPro" id="IPR029000">
    <property type="entry name" value="Cyclophilin-like_dom_sf"/>
</dbReference>
<protein>
    <submittedName>
        <fullName evidence="5">Allophanate hydrolase subunit 1</fullName>
    </submittedName>
</protein>
<dbReference type="GO" id="GO:0005524">
    <property type="term" value="F:ATP binding"/>
    <property type="evidence" value="ECO:0007669"/>
    <property type="project" value="UniProtKB-KW"/>
</dbReference>
<dbReference type="InterPro" id="IPR010016">
    <property type="entry name" value="PxpB"/>
</dbReference>
<keyword evidence="3" id="KW-0067">ATP-binding</keyword>
<keyword evidence="1" id="KW-0547">Nucleotide-binding</keyword>
<dbReference type="SMART" id="SM00796">
    <property type="entry name" value="AHS1"/>
    <property type="match status" value="1"/>
</dbReference>
<evidence type="ECO:0000313" key="5">
    <source>
        <dbReference type="EMBL" id="QKQ29095.1"/>
    </source>
</evidence>
<name>A0A6N0I3C0_STAHO</name>
<dbReference type="PANTHER" id="PTHR34698:SF2">
    <property type="entry name" value="5-OXOPROLINASE SUBUNIT B"/>
    <property type="match status" value="1"/>
</dbReference>
<dbReference type="EMBL" id="CP054550">
    <property type="protein sequence ID" value="QKQ29095.1"/>
    <property type="molecule type" value="Genomic_DNA"/>
</dbReference>
<evidence type="ECO:0000256" key="3">
    <source>
        <dbReference type="ARBA" id="ARBA00022840"/>
    </source>
</evidence>
<dbReference type="SUPFAM" id="SSF50891">
    <property type="entry name" value="Cyclophilin-like"/>
    <property type="match status" value="1"/>
</dbReference>
<keyword evidence="2 5" id="KW-0378">Hydrolase</keyword>
<reference evidence="5 6" key="1">
    <citation type="submission" date="2019-09" db="EMBL/GenBank/DDBJ databases">
        <title>FDA dAtabase for Regulatory Grade micrObial Sequences (FDA-ARGOS): Supporting development and validation of Infectious Disease Dx tests.</title>
        <authorList>
            <person name="Sciortino C."/>
            <person name="Tallon L."/>
            <person name="Sadzewicz L."/>
            <person name="Vavikolanu K."/>
            <person name="Mehta A."/>
            <person name="Aluvathingal J."/>
            <person name="Nadendla S."/>
            <person name="Nandy P."/>
            <person name="Geyer C."/>
            <person name="Yan Y."/>
            <person name="Sichtig H."/>
        </authorList>
    </citation>
    <scope>NUCLEOTIDE SEQUENCE [LARGE SCALE GENOMIC DNA]</scope>
    <source>
        <strain evidence="5 6">FDAARGOS_661</strain>
    </source>
</reference>
<dbReference type="PANTHER" id="PTHR34698">
    <property type="entry name" value="5-OXOPROLINASE SUBUNIT B"/>
    <property type="match status" value="1"/>
</dbReference>
<dbReference type="SUPFAM" id="SSF160467">
    <property type="entry name" value="PH0987 N-terminal domain-like"/>
    <property type="match status" value="1"/>
</dbReference>
<feature type="domain" description="Carboxyltransferase" evidence="4">
    <location>
        <begin position="1"/>
        <end position="212"/>
    </location>
</feature>
<dbReference type="InterPro" id="IPR003833">
    <property type="entry name" value="CT_C_D"/>
</dbReference>
<dbReference type="GO" id="GO:0016787">
    <property type="term" value="F:hydrolase activity"/>
    <property type="evidence" value="ECO:0007669"/>
    <property type="project" value="UniProtKB-KW"/>
</dbReference>
<organism evidence="5 6">
    <name type="scientific">Staphylococcus hominis</name>
    <dbReference type="NCBI Taxonomy" id="1290"/>
    <lineage>
        <taxon>Bacteria</taxon>
        <taxon>Bacillati</taxon>
        <taxon>Bacillota</taxon>
        <taxon>Bacilli</taxon>
        <taxon>Bacillales</taxon>
        <taxon>Staphylococcaceae</taxon>
        <taxon>Staphylococcus</taxon>
    </lineage>
</organism>
<gene>
    <name evidence="5" type="ORF">FOB69_07465</name>
</gene>
<proteinExistence type="predicted"/>
<evidence type="ECO:0000256" key="1">
    <source>
        <dbReference type="ARBA" id="ARBA00022741"/>
    </source>
</evidence>